<evidence type="ECO:0000313" key="2">
    <source>
        <dbReference type="EMBL" id="KJH52268.1"/>
    </source>
</evidence>
<dbReference type="STRING" id="29172.A0A0D8Y608"/>
<name>A0A0D8Y608_DICVI</name>
<evidence type="ECO:0000256" key="1">
    <source>
        <dbReference type="SAM" id="Phobius"/>
    </source>
</evidence>
<accession>A0A0D8Y608</accession>
<evidence type="ECO:0000313" key="3">
    <source>
        <dbReference type="Proteomes" id="UP000053766"/>
    </source>
</evidence>
<dbReference type="AlphaFoldDB" id="A0A0D8Y608"/>
<organism evidence="2 3">
    <name type="scientific">Dictyocaulus viviparus</name>
    <name type="common">Bovine lungworm</name>
    <dbReference type="NCBI Taxonomy" id="29172"/>
    <lineage>
        <taxon>Eukaryota</taxon>
        <taxon>Metazoa</taxon>
        <taxon>Ecdysozoa</taxon>
        <taxon>Nematoda</taxon>
        <taxon>Chromadorea</taxon>
        <taxon>Rhabditida</taxon>
        <taxon>Rhabditina</taxon>
        <taxon>Rhabditomorpha</taxon>
        <taxon>Strongyloidea</taxon>
        <taxon>Metastrongylidae</taxon>
        <taxon>Dictyocaulus</taxon>
    </lineage>
</organism>
<proteinExistence type="predicted"/>
<dbReference type="SUPFAM" id="SSF89796">
    <property type="entry name" value="CoA-transferase family III (CaiB/BaiF)"/>
    <property type="match status" value="1"/>
</dbReference>
<keyword evidence="1" id="KW-1133">Transmembrane helix</keyword>
<reference evidence="2 3" key="1">
    <citation type="submission" date="2013-11" db="EMBL/GenBank/DDBJ databases">
        <title>Draft genome of the bovine lungworm Dictyocaulus viviparus.</title>
        <authorList>
            <person name="Mitreva M."/>
        </authorList>
    </citation>
    <scope>NUCLEOTIDE SEQUENCE [LARGE SCALE GENOMIC DNA]</scope>
    <source>
        <strain evidence="2 3">HannoverDv2000</strain>
    </source>
</reference>
<dbReference type="Gene3D" id="3.40.50.10540">
    <property type="entry name" value="Crotonobetainyl-coa:carnitine coa-transferase, domain 1"/>
    <property type="match status" value="1"/>
</dbReference>
<dbReference type="InterPro" id="IPR023606">
    <property type="entry name" value="CoA-Trfase_III_dom_1_sf"/>
</dbReference>
<keyword evidence="1" id="KW-0812">Transmembrane</keyword>
<dbReference type="EMBL" id="KN716168">
    <property type="protein sequence ID" value="KJH52268.1"/>
    <property type="molecule type" value="Genomic_DNA"/>
</dbReference>
<sequence>MSILCGHQSRRPWPPANLLADFAGGGLTAAFGIVAALLKREKNGPQYVQLEYICKNMDLFISKHNLLSDYLKKCHIV</sequence>
<dbReference type="OrthoDB" id="5863171at2759"/>
<dbReference type="Proteomes" id="UP000053766">
    <property type="component" value="Unassembled WGS sequence"/>
</dbReference>
<feature type="transmembrane region" description="Helical" evidence="1">
    <location>
        <begin position="18"/>
        <end position="38"/>
    </location>
</feature>
<protein>
    <submittedName>
        <fullName evidence="2">Uncharacterized protein</fullName>
    </submittedName>
</protein>
<keyword evidence="3" id="KW-1185">Reference proteome</keyword>
<gene>
    <name evidence="2" type="ORF">DICVIV_01596</name>
</gene>
<reference evidence="3" key="2">
    <citation type="journal article" date="2016" name="Sci. Rep.">
        <title>Dictyocaulus viviparus genome, variome and transcriptome elucidate lungworm biology and support future intervention.</title>
        <authorList>
            <person name="McNulty S.N."/>
            <person name="Strube C."/>
            <person name="Rosa B.A."/>
            <person name="Martin J.C."/>
            <person name="Tyagi R."/>
            <person name="Choi Y.J."/>
            <person name="Wang Q."/>
            <person name="Hallsworth Pepin K."/>
            <person name="Zhang X."/>
            <person name="Ozersky P."/>
            <person name="Wilson R.K."/>
            <person name="Sternberg P.W."/>
            <person name="Gasser R.B."/>
            <person name="Mitreva M."/>
        </authorList>
    </citation>
    <scope>NUCLEOTIDE SEQUENCE [LARGE SCALE GENOMIC DNA]</scope>
    <source>
        <strain evidence="3">HannoverDv2000</strain>
    </source>
</reference>
<keyword evidence="1" id="KW-0472">Membrane</keyword>